<keyword evidence="7" id="KW-1185">Reference proteome</keyword>
<dbReference type="InterPro" id="IPR003114">
    <property type="entry name" value="Phox_assoc"/>
</dbReference>
<feature type="region of interest" description="Disordered" evidence="3">
    <location>
        <begin position="695"/>
        <end position="737"/>
    </location>
</feature>
<dbReference type="InterPro" id="IPR001683">
    <property type="entry name" value="PX_dom"/>
</dbReference>
<dbReference type="AlphaFoldDB" id="A0AAV8QIT5"/>
<dbReference type="Pfam" id="PF08628">
    <property type="entry name" value="Nexin_C"/>
    <property type="match status" value="1"/>
</dbReference>
<comment type="subcellular location">
    <subcellularLocation>
        <location evidence="1">Cytoplasm</location>
    </subcellularLocation>
</comment>
<evidence type="ECO:0000313" key="7">
    <source>
        <dbReference type="Proteomes" id="UP001222027"/>
    </source>
</evidence>
<keyword evidence="2" id="KW-0963">Cytoplasm</keyword>
<dbReference type="InterPro" id="IPR013937">
    <property type="entry name" value="Sorting_nexin_C"/>
</dbReference>
<dbReference type="PANTHER" id="PTHR22999:SF23">
    <property type="entry name" value="SORTING NEXIN-16"/>
    <property type="match status" value="1"/>
</dbReference>
<proteinExistence type="predicted"/>
<dbReference type="PROSITE" id="PS51207">
    <property type="entry name" value="PXA"/>
    <property type="match status" value="1"/>
</dbReference>
<gene>
    <name evidence="6" type="ORF">OPV22_020201</name>
</gene>
<dbReference type="GO" id="GO:0016020">
    <property type="term" value="C:membrane"/>
    <property type="evidence" value="ECO:0007669"/>
    <property type="project" value="UniProtKB-ARBA"/>
</dbReference>
<feature type="compositionally biased region" description="Polar residues" evidence="3">
    <location>
        <begin position="695"/>
        <end position="708"/>
    </location>
</feature>
<evidence type="ECO:0000256" key="2">
    <source>
        <dbReference type="ARBA" id="ARBA00022490"/>
    </source>
</evidence>
<dbReference type="InterPro" id="IPR051837">
    <property type="entry name" value="SortingNexin/PXDomain-PKLike"/>
</dbReference>
<name>A0AAV8QIT5_ENSVE</name>
<evidence type="ECO:0008006" key="8">
    <source>
        <dbReference type="Google" id="ProtNLM"/>
    </source>
</evidence>
<feature type="domain" description="PXA" evidence="5">
    <location>
        <begin position="105"/>
        <end position="288"/>
    </location>
</feature>
<dbReference type="SUPFAM" id="SSF64268">
    <property type="entry name" value="PX domain"/>
    <property type="match status" value="1"/>
</dbReference>
<dbReference type="SMART" id="SM00312">
    <property type="entry name" value="PX"/>
    <property type="match status" value="1"/>
</dbReference>
<accession>A0AAV8QIT5</accession>
<dbReference type="GO" id="GO:0035091">
    <property type="term" value="F:phosphatidylinositol binding"/>
    <property type="evidence" value="ECO:0007669"/>
    <property type="project" value="InterPro"/>
</dbReference>
<sequence length="991" mass="112688">MRAMETLQDLIEEAKVRTVCWAICVFAISYFLSHTSKSMWTNVPISILILVAFRVLSYDVELRRRVRPIPKQTYLSHLEKKQLHLEDSRLSTVVPTSRWKRKFDSPLVEAAVEEFINKILQDFVIDLWYSSISPDKEAPELIRSFVLDVLGEISGRVKHINLVDLLTRDLIDLVGNQLDLYRKNQSEIGVNVMITLSSEERDERLKRHLMASKELHPALFSPESEYKVLQRIVGGVLSLALKPREAQCPLVRCLCRELLTCLVVQPVMKFASPGYINELIEYVFLNNKDSSNMEVTSDRSLRHSGEKLTDVSEHSHPYVSQKDSLDHIPPRPADWAMVLEATTKRRTEVLAPENLENMWTKGRNYQKTANLIKTGTPQRSVNTTTGCINTTVQAGSAGKEIVTYMSESVKGIDENYMVHLTQGVVNNEHHGSYDPEKGQYMELGNIDGNEKYASKSNNSIQLKRSSSTPDMDAIFKTKSDDGISFKEKYHIDIAKHKEAQSSDVVSHSEGSLHLPKIKCRVVGAYFEKLGSKSFAVYSIAVTDLENKTWFVKRRYRNFDRLHRHLKDIPNYSLHLPPKRFLSSSIDDYFVHQRCILFDKYLQDLLSIANVAEQHEVWDFLSVSSKNYSCGKSTPVVKTLAVNVDDAMDDVFRQFKGSSDGLLCKVAGTLPSHAPSPSVVDKVLSSSWNPNEISKQISGFSSMETSNSLSEDEGHDDDQSNAANNGWHSDNELNSKSFPPRVFNRIKEYSSLESQRIQESEKFDRIGSDVSKNSLASDILEDPVGMPPEWAPPNVSVPMLNLVDKIFQLNRRGWLRRQVYWISKQILQLIMEDAIDDWILRQIHWLRRDDVIAQGIRWVQDVLWPNGTFIIKLGSSQGELDDFNIDQKPSQSTSGSYGDKVTRPSSFEAQLEAARRADDVKKMLLGGAPTALVSLIGSNQYRRCARDIYYFSQSTICIKQLAYSMLEMVLVSVFPELRDVMLDIHDKARKQS</sequence>
<dbReference type="Gene3D" id="3.30.1520.10">
    <property type="entry name" value="Phox-like domain"/>
    <property type="match status" value="1"/>
</dbReference>
<dbReference type="GO" id="GO:0005768">
    <property type="term" value="C:endosome"/>
    <property type="evidence" value="ECO:0007669"/>
    <property type="project" value="UniProtKB-ARBA"/>
</dbReference>
<protein>
    <recommendedName>
        <fullName evidence="8">PX domain-containing protein</fullName>
    </recommendedName>
</protein>
<evidence type="ECO:0000256" key="1">
    <source>
        <dbReference type="ARBA" id="ARBA00004496"/>
    </source>
</evidence>
<dbReference type="Proteomes" id="UP001222027">
    <property type="component" value="Unassembled WGS sequence"/>
</dbReference>
<dbReference type="Pfam" id="PF00787">
    <property type="entry name" value="PX"/>
    <property type="match status" value="1"/>
</dbReference>
<dbReference type="SMART" id="SM00313">
    <property type="entry name" value="PXA"/>
    <property type="match status" value="1"/>
</dbReference>
<feature type="region of interest" description="Disordered" evidence="3">
    <location>
        <begin position="296"/>
        <end position="325"/>
    </location>
</feature>
<feature type="compositionally biased region" description="Basic and acidic residues" evidence="3">
    <location>
        <begin position="296"/>
        <end position="316"/>
    </location>
</feature>
<dbReference type="Pfam" id="PF02194">
    <property type="entry name" value="PXA"/>
    <property type="match status" value="1"/>
</dbReference>
<evidence type="ECO:0000256" key="3">
    <source>
        <dbReference type="SAM" id="MobiDB-lite"/>
    </source>
</evidence>
<dbReference type="CDD" id="cd06872">
    <property type="entry name" value="PX_SNX19_like_plant"/>
    <property type="match status" value="1"/>
</dbReference>
<reference evidence="6 7" key="1">
    <citation type="submission" date="2022-12" db="EMBL/GenBank/DDBJ databases">
        <title>Chromosome-scale assembly of the Ensete ventricosum genome.</title>
        <authorList>
            <person name="Dussert Y."/>
            <person name="Stocks J."/>
            <person name="Wendawek A."/>
            <person name="Woldeyes F."/>
            <person name="Nichols R.A."/>
            <person name="Borrell J.S."/>
        </authorList>
    </citation>
    <scope>NUCLEOTIDE SEQUENCE [LARGE SCALE GENOMIC DNA]</scope>
    <source>
        <strain evidence="7">cv. Maze</strain>
        <tissue evidence="6">Seeds</tissue>
    </source>
</reference>
<dbReference type="PANTHER" id="PTHR22999">
    <property type="entry name" value="PX SERINE/THREONINE KINASE PXK"/>
    <property type="match status" value="1"/>
</dbReference>
<comment type="caution">
    <text evidence="6">The sequence shown here is derived from an EMBL/GenBank/DDBJ whole genome shotgun (WGS) entry which is preliminary data.</text>
</comment>
<evidence type="ECO:0000313" key="6">
    <source>
        <dbReference type="EMBL" id="KAJ8476474.1"/>
    </source>
</evidence>
<evidence type="ECO:0000259" key="5">
    <source>
        <dbReference type="PROSITE" id="PS51207"/>
    </source>
</evidence>
<dbReference type="PROSITE" id="PS50195">
    <property type="entry name" value="PX"/>
    <property type="match status" value="1"/>
</dbReference>
<feature type="compositionally biased region" description="Polar residues" evidence="3">
    <location>
        <begin position="719"/>
        <end position="736"/>
    </location>
</feature>
<feature type="domain" description="PX" evidence="4">
    <location>
        <begin position="515"/>
        <end position="627"/>
    </location>
</feature>
<organism evidence="6 7">
    <name type="scientific">Ensete ventricosum</name>
    <name type="common">Abyssinian banana</name>
    <name type="synonym">Musa ensete</name>
    <dbReference type="NCBI Taxonomy" id="4639"/>
    <lineage>
        <taxon>Eukaryota</taxon>
        <taxon>Viridiplantae</taxon>
        <taxon>Streptophyta</taxon>
        <taxon>Embryophyta</taxon>
        <taxon>Tracheophyta</taxon>
        <taxon>Spermatophyta</taxon>
        <taxon>Magnoliopsida</taxon>
        <taxon>Liliopsida</taxon>
        <taxon>Zingiberales</taxon>
        <taxon>Musaceae</taxon>
        <taxon>Ensete</taxon>
    </lineage>
</organism>
<dbReference type="InterPro" id="IPR036871">
    <property type="entry name" value="PX_dom_sf"/>
</dbReference>
<evidence type="ECO:0000259" key="4">
    <source>
        <dbReference type="PROSITE" id="PS50195"/>
    </source>
</evidence>
<dbReference type="EMBL" id="JAQQAF010000006">
    <property type="protein sequence ID" value="KAJ8476474.1"/>
    <property type="molecule type" value="Genomic_DNA"/>
</dbReference>